<dbReference type="Pfam" id="PF08789">
    <property type="entry name" value="PBCV_basic_adap"/>
    <property type="match status" value="1"/>
</dbReference>
<comment type="caution">
    <text evidence="3">The sequence shown here is derived from an EMBL/GenBank/DDBJ whole genome shotgun (WGS) entry which is preliminary data.</text>
</comment>
<reference evidence="3 4" key="1">
    <citation type="submission" date="2020-07" db="EMBL/GenBank/DDBJ databases">
        <title>Taxonomic revisions and descriptions of new bacterial species based on genomic comparisons in the high-G+C-content subgroup of the family Alcaligenaceae.</title>
        <authorList>
            <person name="Szabo A."/>
            <person name="Felfoldi T."/>
        </authorList>
    </citation>
    <scope>NUCLEOTIDE SEQUENCE [LARGE SCALE GENOMIC DNA]</scope>
    <source>
        <strain evidence="3 4">LMG 24012</strain>
    </source>
</reference>
<proteinExistence type="predicted"/>
<name>A0A853FZR3_9BURK</name>
<evidence type="ECO:0000256" key="1">
    <source>
        <dbReference type="SAM" id="SignalP"/>
    </source>
</evidence>
<dbReference type="Proteomes" id="UP000559809">
    <property type="component" value="Unassembled WGS sequence"/>
</dbReference>
<dbReference type="InterPro" id="IPR014897">
    <property type="entry name" value="PBCV_basic_adap"/>
</dbReference>
<feature type="domain" description="PBCV-specific basic adaptor" evidence="2">
    <location>
        <begin position="86"/>
        <end position="105"/>
    </location>
</feature>
<evidence type="ECO:0000259" key="2">
    <source>
        <dbReference type="Pfam" id="PF08789"/>
    </source>
</evidence>
<protein>
    <recommendedName>
        <fullName evidence="2">PBCV-specific basic adaptor domain-containing protein</fullName>
    </recommendedName>
</protein>
<dbReference type="AlphaFoldDB" id="A0A853FZR3"/>
<keyword evidence="1" id="KW-0732">Signal</keyword>
<gene>
    <name evidence="3" type="ORF">H0A72_12260</name>
</gene>
<evidence type="ECO:0000313" key="3">
    <source>
        <dbReference type="EMBL" id="NYT50083.1"/>
    </source>
</evidence>
<feature type="signal peptide" evidence="1">
    <location>
        <begin position="1"/>
        <end position="20"/>
    </location>
</feature>
<organism evidence="3 4">
    <name type="scientific">Parapusillimonas granuli</name>
    <dbReference type="NCBI Taxonomy" id="380911"/>
    <lineage>
        <taxon>Bacteria</taxon>
        <taxon>Pseudomonadati</taxon>
        <taxon>Pseudomonadota</taxon>
        <taxon>Betaproteobacteria</taxon>
        <taxon>Burkholderiales</taxon>
        <taxon>Alcaligenaceae</taxon>
        <taxon>Parapusillimonas</taxon>
    </lineage>
</organism>
<feature type="chain" id="PRO_5032524720" description="PBCV-specific basic adaptor domain-containing protein" evidence="1">
    <location>
        <begin position="21"/>
        <end position="105"/>
    </location>
</feature>
<accession>A0A853FZR3</accession>
<evidence type="ECO:0000313" key="4">
    <source>
        <dbReference type="Proteomes" id="UP000559809"/>
    </source>
</evidence>
<dbReference type="RefSeq" id="WP_180155690.1">
    <property type="nucleotide sequence ID" value="NZ_JACCEM010000006.1"/>
</dbReference>
<sequence length="105" mass="10511">MIWRALIIATALILAGPALAANQPCSGKKGGISHCAGDKFVCNDGSISASKRVCSVPGGPASGPKAAPKAKSGSACDCRSGAFCAGPRGGKYCHTDSGKKSYVRK</sequence>
<dbReference type="EMBL" id="JACCEM010000006">
    <property type="protein sequence ID" value="NYT50083.1"/>
    <property type="molecule type" value="Genomic_DNA"/>
</dbReference>
<keyword evidence="4" id="KW-1185">Reference proteome</keyword>